<dbReference type="Proteomes" id="UP000033428">
    <property type="component" value="Unassembled WGS sequence"/>
</dbReference>
<evidence type="ECO:0000313" key="1">
    <source>
        <dbReference type="EMBL" id="KJJ83800.1"/>
    </source>
</evidence>
<gene>
    <name evidence="1" type="ORF">OMAG_002332</name>
</gene>
<comment type="caution">
    <text evidence="1">The sequence shown here is derived from an EMBL/GenBank/DDBJ whole genome shotgun (WGS) entry which is preliminary data.</text>
</comment>
<organism evidence="1 2">
    <name type="scientific">Candidatus Omnitrophus magneticus</name>
    <dbReference type="NCBI Taxonomy" id="1609969"/>
    <lineage>
        <taxon>Bacteria</taxon>
        <taxon>Pseudomonadati</taxon>
        <taxon>Candidatus Omnitrophota</taxon>
        <taxon>Candidatus Omnitrophus</taxon>
    </lineage>
</organism>
<reference evidence="1 2" key="1">
    <citation type="submission" date="2015-02" db="EMBL/GenBank/DDBJ databases">
        <title>Single-cell genomics of uncultivated deep-branching MTB reveals a conserved set of magnetosome genes.</title>
        <authorList>
            <person name="Kolinko S."/>
            <person name="Richter M."/>
            <person name="Glockner F.O."/>
            <person name="Brachmann A."/>
            <person name="Schuler D."/>
        </authorList>
    </citation>
    <scope>NUCLEOTIDE SEQUENCE [LARGE SCALE GENOMIC DNA]</scope>
    <source>
        <strain evidence="1">SKK-01</strain>
    </source>
</reference>
<evidence type="ECO:0000313" key="2">
    <source>
        <dbReference type="Proteomes" id="UP000033428"/>
    </source>
</evidence>
<dbReference type="AlphaFoldDB" id="A0A0F0CQV0"/>
<proteinExistence type="predicted"/>
<keyword evidence="2" id="KW-1185">Reference proteome</keyword>
<protein>
    <submittedName>
        <fullName evidence="1">Uncharacterized protein</fullName>
    </submittedName>
</protein>
<feature type="non-terminal residue" evidence="1">
    <location>
        <position position="1"/>
    </location>
</feature>
<dbReference type="EMBL" id="JYNY01000479">
    <property type="protein sequence ID" value="KJJ83800.1"/>
    <property type="molecule type" value="Genomic_DNA"/>
</dbReference>
<name>A0A0F0CQV0_9BACT</name>
<accession>A0A0F0CQV0</accession>
<sequence length="47" mass="5166">LEGAYQLGEYIGAAQQIDERSRSAWSVDAKIVSIYYDVTSVALLVTD</sequence>